<proteinExistence type="predicted"/>
<keyword evidence="3" id="KW-1185">Reference proteome</keyword>
<evidence type="ECO:0000313" key="2">
    <source>
        <dbReference type="EMBL" id="KAK8954977.1"/>
    </source>
</evidence>
<feature type="region of interest" description="Disordered" evidence="1">
    <location>
        <begin position="21"/>
        <end position="53"/>
    </location>
</feature>
<dbReference type="AlphaFoldDB" id="A0AAP0C1J5"/>
<dbReference type="Proteomes" id="UP001418222">
    <property type="component" value="Unassembled WGS sequence"/>
</dbReference>
<reference evidence="2 3" key="1">
    <citation type="journal article" date="2022" name="Nat. Plants">
        <title>Genomes of leafy and leafless Platanthera orchids illuminate the evolution of mycoheterotrophy.</title>
        <authorList>
            <person name="Li M.H."/>
            <person name="Liu K.W."/>
            <person name="Li Z."/>
            <person name="Lu H.C."/>
            <person name="Ye Q.L."/>
            <person name="Zhang D."/>
            <person name="Wang J.Y."/>
            <person name="Li Y.F."/>
            <person name="Zhong Z.M."/>
            <person name="Liu X."/>
            <person name="Yu X."/>
            <person name="Liu D.K."/>
            <person name="Tu X.D."/>
            <person name="Liu B."/>
            <person name="Hao Y."/>
            <person name="Liao X.Y."/>
            <person name="Jiang Y.T."/>
            <person name="Sun W.H."/>
            <person name="Chen J."/>
            <person name="Chen Y.Q."/>
            <person name="Ai Y."/>
            <person name="Zhai J.W."/>
            <person name="Wu S.S."/>
            <person name="Zhou Z."/>
            <person name="Hsiao Y.Y."/>
            <person name="Wu W.L."/>
            <person name="Chen Y.Y."/>
            <person name="Lin Y.F."/>
            <person name="Hsu J.L."/>
            <person name="Li C.Y."/>
            <person name="Wang Z.W."/>
            <person name="Zhao X."/>
            <person name="Zhong W.Y."/>
            <person name="Ma X.K."/>
            <person name="Ma L."/>
            <person name="Huang J."/>
            <person name="Chen G.Z."/>
            <person name="Huang M.Z."/>
            <person name="Huang L."/>
            <person name="Peng D.H."/>
            <person name="Luo Y.B."/>
            <person name="Zou S.Q."/>
            <person name="Chen S.P."/>
            <person name="Lan S."/>
            <person name="Tsai W.C."/>
            <person name="Van de Peer Y."/>
            <person name="Liu Z.J."/>
        </authorList>
    </citation>
    <scope>NUCLEOTIDE SEQUENCE [LARGE SCALE GENOMIC DNA]</scope>
    <source>
        <strain evidence="2">Lor287</strain>
    </source>
</reference>
<accession>A0AAP0C1J5</accession>
<evidence type="ECO:0000256" key="1">
    <source>
        <dbReference type="SAM" id="MobiDB-lite"/>
    </source>
</evidence>
<organism evidence="2 3">
    <name type="scientific">Platanthera zijinensis</name>
    <dbReference type="NCBI Taxonomy" id="2320716"/>
    <lineage>
        <taxon>Eukaryota</taxon>
        <taxon>Viridiplantae</taxon>
        <taxon>Streptophyta</taxon>
        <taxon>Embryophyta</taxon>
        <taxon>Tracheophyta</taxon>
        <taxon>Spermatophyta</taxon>
        <taxon>Magnoliopsida</taxon>
        <taxon>Liliopsida</taxon>
        <taxon>Asparagales</taxon>
        <taxon>Orchidaceae</taxon>
        <taxon>Orchidoideae</taxon>
        <taxon>Orchideae</taxon>
        <taxon>Orchidinae</taxon>
        <taxon>Platanthera</taxon>
    </lineage>
</organism>
<name>A0AAP0C1J5_9ASPA</name>
<gene>
    <name evidence="2" type="ORF">KSP39_PZI002683</name>
</gene>
<evidence type="ECO:0000313" key="3">
    <source>
        <dbReference type="Proteomes" id="UP001418222"/>
    </source>
</evidence>
<comment type="caution">
    <text evidence="2">The sequence shown here is derived from an EMBL/GenBank/DDBJ whole genome shotgun (WGS) entry which is preliminary data.</text>
</comment>
<sequence>MKGALHFHRICTSLVQQLRQNSGGLPVEEGPSQGLSGGEAPGFPRDVLAARRD</sequence>
<dbReference type="EMBL" id="JBBWWQ010000002">
    <property type="protein sequence ID" value="KAK8954977.1"/>
    <property type="molecule type" value="Genomic_DNA"/>
</dbReference>
<protein>
    <submittedName>
        <fullName evidence="2">Uncharacterized protein</fullName>
    </submittedName>
</protein>